<evidence type="ECO:0000313" key="3">
    <source>
        <dbReference type="Proteomes" id="UP001642520"/>
    </source>
</evidence>
<comment type="caution">
    <text evidence="2">The sequence shown here is derived from an EMBL/GenBank/DDBJ whole genome shotgun (WGS) entry which is preliminary data.</text>
</comment>
<proteinExistence type="predicted"/>
<organism evidence="2 3">
    <name type="scientific">Xylocopa violacea</name>
    <name type="common">Violet carpenter bee</name>
    <name type="synonym">Apis violacea</name>
    <dbReference type="NCBI Taxonomy" id="135666"/>
    <lineage>
        <taxon>Eukaryota</taxon>
        <taxon>Metazoa</taxon>
        <taxon>Ecdysozoa</taxon>
        <taxon>Arthropoda</taxon>
        <taxon>Hexapoda</taxon>
        <taxon>Insecta</taxon>
        <taxon>Pterygota</taxon>
        <taxon>Neoptera</taxon>
        <taxon>Endopterygota</taxon>
        <taxon>Hymenoptera</taxon>
        <taxon>Apocrita</taxon>
        <taxon>Aculeata</taxon>
        <taxon>Apoidea</taxon>
        <taxon>Anthophila</taxon>
        <taxon>Apidae</taxon>
        <taxon>Xylocopa</taxon>
        <taxon>Xylocopa</taxon>
    </lineage>
</organism>
<sequence>MSISRARSWPLLDPRAEQERGDDRLEKPQEGEEKKASKPEGVAVKKNCHPHGGSPQVQARRFLSRHYYPEGGWGWVVTVVSTLVNLLGPGLQLSVPATLAPPATVKFYHHPLHTAAVESIYHSSQTQSFLSTPSLQHQSMHPIKVTDYFEQYVATNF</sequence>
<name>A0ABP1NXZ2_XYLVO</name>
<dbReference type="EMBL" id="CAXAJV020001294">
    <property type="protein sequence ID" value="CAL7945905.1"/>
    <property type="molecule type" value="Genomic_DNA"/>
</dbReference>
<gene>
    <name evidence="2" type="ORF">XYLVIOL_LOCUS7478</name>
</gene>
<accession>A0ABP1NXZ2</accession>
<evidence type="ECO:0000313" key="2">
    <source>
        <dbReference type="EMBL" id="CAL7945905.1"/>
    </source>
</evidence>
<keyword evidence="3" id="KW-1185">Reference proteome</keyword>
<feature type="region of interest" description="Disordered" evidence="1">
    <location>
        <begin position="1"/>
        <end position="55"/>
    </location>
</feature>
<evidence type="ECO:0000256" key="1">
    <source>
        <dbReference type="SAM" id="MobiDB-lite"/>
    </source>
</evidence>
<dbReference type="Proteomes" id="UP001642520">
    <property type="component" value="Unassembled WGS sequence"/>
</dbReference>
<protein>
    <submittedName>
        <fullName evidence="2">Uncharacterized protein</fullName>
    </submittedName>
</protein>
<reference evidence="2 3" key="1">
    <citation type="submission" date="2024-08" db="EMBL/GenBank/DDBJ databases">
        <authorList>
            <person name="Will J Nash"/>
            <person name="Angela Man"/>
            <person name="Seanna McTaggart"/>
            <person name="Kendall Baker"/>
            <person name="Tom Barker"/>
            <person name="Leah Catchpole"/>
            <person name="Alex Durrant"/>
            <person name="Karim Gharbi"/>
            <person name="Naomi Irish"/>
            <person name="Gemy Kaithakottil"/>
            <person name="Debby Ku"/>
            <person name="Aaliyah Providence"/>
            <person name="Felix Shaw"/>
            <person name="David Swarbreck"/>
            <person name="Chris Watkins"/>
            <person name="Ann M. McCartney"/>
            <person name="Giulio Formenti"/>
            <person name="Alice Mouton"/>
            <person name="Noel Vella"/>
            <person name="Bjorn M von Reumont"/>
            <person name="Adriana Vella"/>
            <person name="Wilfried Haerty"/>
        </authorList>
    </citation>
    <scope>NUCLEOTIDE SEQUENCE [LARGE SCALE GENOMIC DNA]</scope>
</reference>
<feature type="compositionally biased region" description="Basic and acidic residues" evidence="1">
    <location>
        <begin position="14"/>
        <end position="38"/>
    </location>
</feature>